<evidence type="ECO:0000313" key="8">
    <source>
        <dbReference type="Proteomes" id="UP000053732"/>
    </source>
</evidence>
<dbReference type="InterPro" id="IPR052035">
    <property type="entry name" value="ZnF_BED_domain_contain"/>
</dbReference>
<proteinExistence type="predicted"/>
<evidence type="ECO:0000256" key="5">
    <source>
        <dbReference type="ARBA" id="ARBA00023242"/>
    </source>
</evidence>
<keyword evidence="4" id="KW-0862">Zinc</keyword>
<dbReference type="PANTHER" id="PTHR46481:SF10">
    <property type="entry name" value="ZINC FINGER BED DOMAIN-CONTAINING PROTEIN 39"/>
    <property type="match status" value="1"/>
</dbReference>
<dbReference type="EMBL" id="HG793277">
    <property type="protein sequence ID" value="CRL31373.1"/>
    <property type="molecule type" value="Genomic_DNA"/>
</dbReference>
<keyword evidence="5" id="KW-0539">Nucleus</keyword>
<dbReference type="SUPFAM" id="SSF53098">
    <property type="entry name" value="Ribonuclease H-like"/>
    <property type="match status" value="2"/>
</dbReference>
<dbReference type="GO" id="GO:0046983">
    <property type="term" value="F:protein dimerization activity"/>
    <property type="evidence" value="ECO:0007669"/>
    <property type="project" value="InterPro"/>
</dbReference>
<dbReference type="GO" id="GO:0005634">
    <property type="term" value="C:nucleus"/>
    <property type="evidence" value="ECO:0007669"/>
    <property type="project" value="UniProtKB-SubCell"/>
</dbReference>
<dbReference type="GO" id="GO:0008270">
    <property type="term" value="F:zinc ion binding"/>
    <property type="evidence" value="ECO:0007669"/>
    <property type="project" value="UniProtKB-KW"/>
</dbReference>
<dbReference type="AlphaFoldDB" id="A0A0G4PZ03"/>
<keyword evidence="3" id="KW-0863">Zinc-finger</keyword>
<organism evidence="7 8">
    <name type="scientific">Penicillium camemberti (strain FM 013)</name>
    <dbReference type="NCBI Taxonomy" id="1429867"/>
    <lineage>
        <taxon>Eukaryota</taxon>
        <taxon>Fungi</taxon>
        <taxon>Dikarya</taxon>
        <taxon>Ascomycota</taxon>
        <taxon>Pezizomycotina</taxon>
        <taxon>Eurotiomycetes</taxon>
        <taxon>Eurotiomycetidae</taxon>
        <taxon>Eurotiales</taxon>
        <taxon>Aspergillaceae</taxon>
        <taxon>Penicillium</taxon>
    </lineage>
</organism>
<gene>
    <name evidence="7" type="ORF">PCAMFM013_S147g000002</name>
</gene>
<dbReference type="InterPro" id="IPR008906">
    <property type="entry name" value="HATC_C_dom"/>
</dbReference>
<name>A0A0G4PZ03_PENC3</name>
<feature type="domain" description="HAT C-terminal dimerisation" evidence="6">
    <location>
        <begin position="154"/>
        <end position="198"/>
    </location>
</feature>
<evidence type="ECO:0000256" key="2">
    <source>
        <dbReference type="ARBA" id="ARBA00022723"/>
    </source>
</evidence>
<dbReference type="Pfam" id="PF05699">
    <property type="entry name" value="Dimer_Tnp_hAT"/>
    <property type="match status" value="1"/>
</dbReference>
<accession>A0A0G4PZ03</accession>
<keyword evidence="8" id="KW-1185">Reference proteome</keyword>
<protein>
    <submittedName>
        <fullName evidence="7">HAT dimerisation</fullName>
    </submittedName>
</protein>
<sequence>MAVTVYFIDKDWNYREMLLGFEPLHVLRERQLPNRTFSVTTDNATNNEILIRALQDALLSSGGINSRDSIIRVPCMAHVIQLCLKQILGHIRAAPKNREIADVWSDSQVSLLKDSADDVKHQSWTDSLFQRAIRSRVRRMILIRWIIRKGIVHLSPRAYWKEHEHGYPVLSRLARDLLSVPATGAKVERLFKTNIQNLMMYMCSEKFNLEKSPIESSQETLEENEAQKAIHEDSDPICDDEEIAHEAIEDHDVVGEERGRFCIVVAESSPVNDHE</sequence>
<dbReference type="InterPro" id="IPR012337">
    <property type="entry name" value="RNaseH-like_sf"/>
</dbReference>
<evidence type="ECO:0000256" key="3">
    <source>
        <dbReference type="ARBA" id="ARBA00022771"/>
    </source>
</evidence>
<evidence type="ECO:0000256" key="4">
    <source>
        <dbReference type="ARBA" id="ARBA00022833"/>
    </source>
</evidence>
<evidence type="ECO:0000256" key="1">
    <source>
        <dbReference type="ARBA" id="ARBA00004123"/>
    </source>
</evidence>
<evidence type="ECO:0000313" key="7">
    <source>
        <dbReference type="EMBL" id="CRL31373.1"/>
    </source>
</evidence>
<dbReference type="PANTHER" id="PTHR46481">
    <property type="entry name" value="ZINC FINGER BED DOMAIN-CONTAINING PROTEIN 4"/>
    <property type="match status" value="1"/>
</dbReference>
<evidence type="ECO:0000259" key="6">
    <source>
        <dbReference type="Pfam" id="PF05699"/>
    </source>
</evidence>
<keyword evidence="2" id="KW-0479">Metal-binding</keyword>
<dbReference type="Proteomes" id="UP000053732">
    <property type="component" value="Unassembled WGS sequence"/>
</dbReference>
<comment type="subcellular location">
    <subcellularLocation>
        <location evidence="1">Nucleus</location>
    </subcellularLocation>
</comment>
<reference evidence="7 8" key="1">
    <citation type="journal article" date="2014" name="Nat. Commun.">
        <title>Multiple recent horizontal transfers of a large genomic region in cheese making fungi.</title>
        <authorList>
            <person name="Cheeseman K."/>
            <person name="Ropars J."/>
            <person name="Renault P."/>
            <person name="Dupont J."/>
            <person name="Gouzy J."/>
            <person name="Branca A."/>
            <person name="Abraham A.L."/>
            <person name="Ceppi M."/>
            <person name="Conseiller E."/>
            <person name="Debuchy R."/>
            <person name="Malagnac F."/>
            <person name="Goarin A."/>
            <person name="Silar P."/>
            <person name="Lacoste S."/>
            <person name="Sallet E."/>
            <person name="Bensimon A."/>
            <person name="Giraud T."/>
            <person name="Brygoo Y."/>
        </authorList>
    </citation>
    <scope>NUCLEOTIDE SEQUENCE [LARGE SCALE GENOMIC DNA]</scope>
    <source>
        <strain evidence="8">FM 013</strain>
    </source>
</reference>